<dbReference type="Gramene" id="OGLUM01G22890.1">
    <property type="protein sequence ID" value="OGLUM01G22890.1"/>
    <property type="gene ID" value="OGLUM01G22890"/>
</dbReference>
<dbReference type="Proteomes" id="UP000026961">
    <property type="component" value="Chromosome 1"/>
</dbReference>
<dbReference type="AlphaFoldDB" id="A0A0D9YAE6"/>
<name>A0A0D9YAE6_9ORYZ</name>
<dbReference type="HOGENOM" id="CLU_1565287_0_0_1"/>
<reference evidence="2" key="1">
    <citation type="submission" date="2013-08" db="EMBL/GenBank/DDBJ databases">
        <title>Oryza genome evolution.</title>
        <authorList>
            <person name="Wing R.A."/>
            <person name="Panaud O."/>
            <person name="Oliveira A.C."/>
        </authorList>
    </citation>
    <scope>NUCLEOTIDE SEQUENCE</scope>
</reference>
<proteinExistence type="predicted"/>
<protein>
    <submittedName>
        <fullName evidence="2">Uncharacterized protein</fullName>
    </submittedName>
</protein>
<feature type="compositionally biased region" description="Basic and acidic residues" evidence="1">
    <location>
        <begin position="70"/>
        <end position="81"/>
    </location>
</feature>
<accession>A0A0D9YAE6</accession>
<keyword evidence="3" id="KW-1185">Reference proteome</keyword>
<reference evidence="2" key="3">
    <citation type="submission" date="2018-05" db="EMBL/GenBank/DDBJ databases">
        <title>OgluRS3 (Oryza glumaepatula Reference Sequence Version 3).</title>
        <authorList>
            <person name="Zhang J."/>
            <person name="Kudrna D."/>
            <person name="Lee S."/>
            <person name="Talag J."/>
            <person name="Welchert J."/>
            <person name="Wing R.A."/>
        </authorList>
    </citation>
    <scope>NUCLEOTIDE SEQUENCE [LARGE SCALE GENOMIC DNA]</scope>
</reference>
<reference evidence="2" key="2">
    <citation type="submission" date="2015-04" db="UniProtKB">
        <authorList>
            <consortium name="EnsemblPlants"/>
        </authorList>
    </citation>
    <scope>IDENTIFICATION</scope>
</reference>
<evidence type="ECO:0000313" key="3">
    <source>
        <dbReference type="Proteomes" id="UP000026961"/>
    </source>
</evidence>
<sequence>MRIRRARTNGPGEEDGAGWNTDTELPAAAASSPPPRRHQETADTGARRSMAWRKNGPSSPPLLLLPSRGGEGRWETTRKEAAPQATQGRPPRSGRKERERGSAVGAGGMRCGGWRASGSGGSSSGSPIAAAGGGDQMRRLDPPRGRSFGQPATAPVEARVAWWCGPSTGTH</sequence>
<evidence type="ECO:0000313" key="2">
    <source>
        <dbReference type="EnsemblPlants" id="OGLUM01G22890.1"/>
    </source>
</evidence>
<feature type="region of interest" description="Disordered" evidence="1">
    <location>
        <begin position="1"/>
        <end position="153"/>
    </location>
</feature>
<organism evidence="2">
    <name type="scientific">Oryza glumipatula</name>
    <dbReference type="NCBI Taxonomy" id="40148"/>
    <lineage>
        <taxon>Eukaryota</taxon>
        <taxon>Viridiplantae</taxon>
        <taxon>Streptophyta</taxon>
        <taxon>Embryophyta</taxon>
        <taxon>Tracheophyta</taxon>
        <taxon>Spermatophyta</taxon>
        <taxon>Magnoliopsida</taxon>
        <taxon>Liliopsida</taxon>
        <taxon>Poales</taxon>
        <taxon>Poaceae</taxon>
        <taxon>BOP clade</taxon>
        <taxon>Oryzoideae</taxon>
        <taxon>Oryzeae</taxon>
        <taxon>Oryzinae</taxon>
        <taxon>Oryza</taxon>
    </lineage>
</organism>
<dbReference type="EnsemblPlants" id="OGLUM01G22890.1">
    <property type="protein sequence ID" value="OGLUM01G22890.1"/>
    <property type="gene ID" value="OGLUM01G22890"/>
</dbReference>
<evidence type="ECO:0000256" key="1">
    <source>
        <dbReference type="SAM" id="MobiDB-lite"/>
    </source>
</evidence>